<keyword evidence="1" id="KW-0853">WD repeat</keyword>
<dbReference type="PANTHER" id="PTHR14107:SF16">
    <property type="entry name" value="AT02583P"/>
    <property type="match status" value="1"/>
</dbReference>
<accession>A0AAV8X376</accession>
<dbReference type="Pfam" id="PF00400">
    <property type="entry name" value="WD40"/>
    <property type="match status" value="1"/>
</dbReference>
<organism evidence="3 4">
    <name type="scientific">Aromia moschata</name>
    <dbReference type="NCBI Taxonomy" id="1265417"/>
    <lineage>
        <taxon>Eukaryota</taxon>
        <taxon>Metazoa</taxon>
        <taxon>Ecdysozoa</taxon>
        <taxon>Arthropoda</taxon>
        <taxon>Hexapoda</taxon>
        <taxon>Insecta</taxon>
        <taxon>Pterygota</taxon>
        <taxon>Neoptera</taxon>
        <taxon>Endopterygota</taxon>
        <taxon>Coleoptera</taxon>
        <taxon>Polyphaga</taxon>
        <taxon>Cucujiformia</taxon>
        <taxon>Chrysomeloidea</taxon>
        <taxon>Cerambycidae</taxon>
        <taxon>Cerambycinae</taxon>
        <taxon>Callichromatini</taxon>
        <taxon>Aromia</taxon>
    </lineage>
</organism>
<gene>
    <name evidence="3" type="ORF">NQ318_006995</name>
</gene>
<keyword evidence="2" id="KW-0677">Repeat</keyword>
<dbReference type="PANTHER" id="PTHR14107">
    <property type="entry name" value="WD REPEAT PROTEIN"/>
    <property type="match status" value="1"/>
</dbReference>
<dbReference type="InterPro" id="IPR015943">
    <property type="entry name" value="WD40/YVTN_repeat-like_dom_sf"/>
</dbReference>
<reference evidence="3" key="1">
    <citation type="journal article" date="2023" name="Insect Mol. Biol.">
        <title>Genome sequencing provides insights into the evolution of gene families encoding plant cell wall-degrading enzymes in longhorned beetles.</title>
        <authorList>
            <person name="Shin N.R."/>
            <person name="Okamura Y."/>
            <person name="Kirsch R."/>
            <person name="Pauchet Y."/>
        </authorList>
    </citation>
    <scope>NUCLEOTIDE SEQUENCE</scope>
    <source>
        <strain evidence="3">AMC_N1</strain>
    </source>
</reference>
<protein>
    <submittedName>
        <fullName evidence="3">Uncharacterized protein</fullName>
    </submittedName>
</protein>
<dbReference type="SMART" id="SM00320">
    <property type="entry name" value="WD40"/>
    <property type="match status" value="3"/>
</dbReference>
<evidence type="ECO:0000256" key="2">
    <source>
        <dbReference type="ARBA" id="ARBA00022737"/>
    </source>
</evidence>
<dbReference type="EMBL" id="JAPWTK010001360">
    <property type="protein sequence ID" value="KAJ8932832.1"/>
    <property type="molecule type" value="Genomic_DNA"/>
</dbReference>
<keyword evidence="4" id="KW-1185">Reference proteome</keyword>
<dbReference type="InterPro" id="IPR051362">
    <property type="entry name" value="WD_repeat_creC_regulators"/>
</dbReference>
<comment type="caution">
    <text evidence="3">The sequence shown here is derived from an EMBL/GenBank/DDBJ whole genome shotgun (WGS) entry which is preliminary data.</text>
</comment>
<dbReference type="InterPro" id="IPR036322">
    <property type="entry name" value="WD40_repeat_dom_sf"/>
</dbReference>
<sequence length="315" mass="35174">MARADTLCNQSLLEAGERALDRTIGEPGDVKTQFVTREGTYRLMTLSEYSRPNRVGYQPQGQTPPQVRVSLVTLPDQGERICFNHGGYREVGLSSWQRTHPDNFMCIMRNYHAVLQHLIISHLKLAKVSQLTLAKQNLRGTPCSDGFLGNGAAINELAFSPNGSQLAVVSQDGLPRVFQYDSMELLGYARSYFGETGGGEAQGHRSWVSAVAFDWFLEAESCYRIGSVGHDTQICLWELPEDNLVPPRPRVKRRPDPLQLVGTPACPRLDECPILEPLVCKKIAHERLTALVFRPDCIITACQDGYVYTWARPPT</sequence>
<evidence type="ECO:0000313" key="3">
    <source>
        <dbReference type="EMBL" id="KAJ8932832.1"/>
    </source>
</evidence>
<proteinExistence type="predicted"/>
<name>A0AAV8X376_9CUCU</name>
<dbReference type="InterPro" id="IPR001680">
    <property type="entry name" value="WD40_rpt"/>
</dbReference>
<dbReference type="SUPFAM" id="SSF50978">
    <property type="entry name" value="WD40 repeat-like"/>
    <property type="match status" value="1"/>
</dbReference>
<evidence type="ECO:0000256" key="1">
    <source>
        <dbReference type="ARBA" id="ARBA00022574"/>
    </source>
</evidence>
<dbReference type="AlphaFoldDB" id="A0AAV8X376"/>
<dbReference type="Gene3D" id="2.130.10.10">
    <property type="entry name" value="YVTN repeat-like/Quinoprotein amine dehydrogenase"/>
    <property type="match status" value="2"/>
</dbReference>
<evidence type="ECO:0000313" key="4">
    <source>
        <dbReference type="Proteomes" id="UP001162162"/>
    </source>
</evidence>
<dbReference type="Proteomes" id="UP001162162">
    <property type="component" value="Unassembled WGS sequence"/>
</dbReference>